<accession>U2QWV7</accession>
<dbReference type="AlphaFoldDB" id="U2QWV7"/>
<dbReference type="PANTHER" id="PTHR47683">
    <property type="entry name" value="PSEUDOURIDINE SYNTHASE FAMILY PROTEIN-RELATED"/>
    <property type="match status" value="1"/>
</dbReference>
<dbReference type="NCBIfam" id="TIGR00093">
    <property type="entry name" value="pseudouridine synthase"/>
    <property type="match status" value="1"/>
</dbReference>
<dbReference type="InterPro" id="IPR006145">
    <property type="entry name" value="PsdUridine_synth_RsuA/RluA"/>
</dbReference>
<evidence type="ECO:0000256" key="5">
    <source>
        <dbReference type="RuleBase" id="RU003887"/>
    </source>
</evidence>
<dbReference type="EC" id="5.4.99.-" evidence="5"/>
<organism evidence="7 8">
    <name type="scientific">Gemella bergeri ATCC 700627</name>
    <dbReference type="NCBI Taxonomy" id="1321820"/>
    <lineage>
        <taxon>Bacteria</taxon>
        <taxon>Bacillati</taxon>
        <taxon>Bacillota</taxon>
        <taxon>Bacilli</taxon>
        <taxon>Bacillales</taxon>
        <taxon>Gemellaceae</taxon>
        <taxon>Gemella</taxon>
    </lineage>
</organism>
<dbReference type="GO" id="GO:0000455">
    <property type="term" value="P:enzyme-directed rRNA pseudouridine synthesis"/>
    <property type="evidence" value="ECO:0007669"/>
    <property type="project" value="UniProtKB-ARBA"/>
</dbReference>
<dbReference type="GO" id="GO:0003723">
    <property type="term" value="F:RNA binding"/>
    <property type="evidence" value="ECO:0007669"/>
    <property type="project" value="UniProtKB-KW"/>
</dbReference>
<evidence type="ECO:0000256" key="2">
    <source>
        <dbReference type="ARBA" id="ARBA00022884"/>
    </source>
</evidence>
<dbReference type="Gene3D" id="3.30.70.580">
    <property type="entry name" value="Pseudouridine synthase I, catalytic domain, N-terminal subdomain"/>
    <property type="match status" value="1"/>
</dbReference>
<evidence type="ECO:0000313" key="7">
    <source>
        <dbReference type="EMBL" id="ERK60704.1"/>
    </source>
</evidence>
<dbReference type="GO" id="GO:0120159">
    <property type="term" value="F:rRNA pseudouridine synthase activity"/>
    <property type="evidence" value="ECO:0007669"/>
    <property type="project" value="UniProtKB-ARBA"/>
</dbReference>
<dbReference type="SUPFAM" id="SSF55174">
    <property type="entry name" value="Alpha-L RNA-binding motif"/>
    <property type="match status" value="1"/>
</dbReference>
<dbReference type="Gene3D" id="3.10.290.10">
    <property type="entry name" value="RNA-binding S4 domain"/>
    <property type="match status" value="1"/>
</dbReference>
<dbReference type="RefSeq" id="WP_021752230.1">
    <property type="nucleotide sequence ID" value="NZ_KI271789.1"/>
</dbReference>
<keyword evidence="3 5" id="KW-0413">Isomerase</keyword>
<dbReference type="FunFam" id="3.30.70.1560:FF:000001">
    <property type="entry name" value="Pseudouridine synthase"/>
    <property type="match status" value="1"/>
</dbReference>
<dbReference type="eggNOG" id="COG1187">
    <property type="taxonomic scope" value="Bacteria"/>
</dbReference>
<evidence type="ECO:0000256" key="4">
    <source>
        <dbReference type="PROSITE-ProRule" id="PRU00182"/>
    </source>
</evidence>
<dbReference type="GO" id="GO:0005829">
    <property type="term" value="C:cytosol"/>
    <property type="evidence" value="ECO:0007669"/>
    <property type="project" value="UniProtKB-ARBA"/>
</dbReference>
<dbReference type="PANTHER" id="PTHR47683:SF4">
    <property type="entry name" value="PSEUDOURIDINE SYNTHASE"/>
    <property type="match status" value="1"/>
</dbReference>
<comment type="caution">
    <text evidence="7">The sequence shown here is derived from an EMBL/GenBank/DDBJ whole genome shotgun (WGS) entry which is preliminary data.</text>
</comment>
<sequence length="235" mass="27028">MRFDKFISVTTGLSRAVAKKEIKKGILVNNEIIKSIDFKINENHDIVIFNGKRLLYQKYIYIMMNKPEDVISATEDRDSKTVVDLLNDNDKIYNPHPVGRLDKDTVGLMFLTNDGELTHKLISPKKDIKKKYYLEVDGFLKESAVEIAKKGIILEDGYRCKSAVLEVLSSKQEKSTAYISITEGKFHQIKRMMKSLGVNITYLKRISIGTLILDDNLKLGEYRYLTDKEIKNLKK</sequence>
<dbReference type="InterPro" id="IPR002942">
    <property type="entry name" value="S4_RNA-bd"/>
</dbReference>
<reference evidence="7 8" key="1">
    <citation type="submission" date="2013-08" db="EMBL/GenBank/DDBJ databases">
        <authorList>
            <person name="Weinstock G."/>
            <person name="Sodergren E."/>
            <person name="Wylie T."/>
            <person name="Fulton L."/>
            <person name="Fulton R."/>
            <person name="Fronick C."/>
            <person name="O'Laughlin M."/>
            <person name="Godfrey J."/>
            <person name="Miner T."/>
            <person name="Herter B."/>
            <person name="Appelbaum E."/>
            <person name="Cordes M."/>
            <person name="Lek S."/>
            <person name="Wollam A."/>
            <person name="Pepin K.H."/>
            <person name="Palsikar V.B."/>
            <person name="Mitreva M."/>
            <person name="Wilson R.K."/>
        </authorList>
    </citation>
    <scope>NUCLEOTIDE SEQUENCE [LARGE SCALE GENOMIC DNA]</scope>
    <source>
        <strain evidence="7 8">ATCC 700627</strain>
    </source>
</reference>
<dbReference type="PROSITE" id="PS01149">
    <property type="entry name" value="PSI_RSU"/>
    <property type="match status" value="1"/>
</dbReference>
<dbReference type="PATRIC" id="fig|1321820.3.peg.28"/>
<dbReference type="InterPro" id="IPR020094">
    <property type="entry name" value="TruA/RsuA/RluB/E/F_N"/>
</dbReference>
<protein>
    <recommendedName>
        <fullName evidence="5">Pseudouridine synthase</fullName>
        <ecNumber evidence="5">5.4.99.-</ecNumber>
    </recommendedName>
</protein>
<dbReference type="InterPro" id="IPR050343">
    <property type="entry name" value="RsuA_PseudoU_synthase"/>
</dbReference>
<keyword evidence="8" id="KW-1185">Reference proteome</keyword>
<dbReference type="Gene3D" id="3.30.70.1560">
    <property type="entry name" value="Alpha-L RNA-binding motif"/>
    <property type="match status" value="1"/>
</dbReference>
<dbReference type="HOGENOM" id="CLU_024979_1_2_9"/>
<evidence type="ECO:0000256" key="1">
    <source>
        <dbReference type="ARBA" id="ARBA00008348"/>
    </source>
</evidence>
<gene>
    <name evidence="7" type="ORF">HMPREF1983_00028</name>
</gene>
<dbReference type="CDD" id="cd02553">
    <property type="entry name" value="PseudoU_synth_RsuA"/>
    <property type="match status" value="1"/>
</dbReference>
<evidence type="ECO:0000313" key="8">
    <source>
        <dbReference type="Proteomes" id="UP000016637"/>
    </source>
</evidence>
<dbReference type="InterPro" id="IPR020103">
    <property type="entry name" value="PsdUridine_synth_cat_dom_sf"/>
</dbReference>
<dbReference type="InterPro" id="IPR000748">
    <property type="entry name" value="PsdUridine_synth_RsuA/RluB/E/F"/>
</dbReference>
<keyword evidence="2 4" id="KW-0694">RNA-binding</keyword>
<proteinExistence type="inferred from homology"/>
<dbReference type="InterPro" id="IPR036986">
    <property type="entry name" value="S4_RNA-bd_sf"/>
</dbReference>
<evidence type="ECO:0000256" key="3">
    <source>
        <dbReference type="ARBA" id="ARBA00023235"/>
    </source>
</evidence>
<dbReference type="InterPro" id="IPR042092">
    <property type="entry name" value="PsdUridine_s_RsuA/RluB/E/F_cat"/>
</dbReference>
<dbReference type="PROSITE" id="PS50889">
    <property type="entry name" value="S4"/>
    <property type="match status" value="1"/>
</dbReference>
<dbReference type="EMBL" id="AWVP01000002">
    <property type="protein sequence ID" value="ERK60704.1"/>
    <property type="molecule type" value="Genomic_DNA"/>
</dbReference>
<dbReference type="SUPFAM" id="SSF55120">
    <property type="entry name" value="Pseudouridine synthase"/>
    <property type="match status" value="1"/>
</dbReference>
<feature type="domain" description="RNA-binding S4" evidence="6">
    <location>
        <begin position="1"/>
        <end position="60"/>
    </location>
</feature>
<comment type="similarity">
    <text evidence="1 5">Belongs to the pseudouridine synthase RsuA family.</text>
</comment>
<dbReference type="InterPro" id="IPR018496">
    <property type="entry name" value="PsdUridine_synth_RsuA/RluB_CS"/>
</dbReference>
<name>U2QWV7_9BACL</name>
<dbReference type="Proteomes" id="UP000016637">
    <property type="component" value="Unassembled WGS sequence"/>
</dbReference>
<dbReference type="SMART" id="SM00363">
    <property type="entry name" value="S4"/>
    <property type="match status" value="1"/>
</dbReference>
<evidence type="ECO:0000259" key="6">
    <source>
        <dbReference type="SMART" id="SM00363"/>
    </source>
</evidence>
<dbReference type="Pfam" id="PF00849">
    <property type="entry name" value="PseudoU_synth_2"/>
    <property type="match status" value="1"/>
</dbReference>